<organism evidence="3">
    <name type="scientific">mine drainage metagenome</name>
    <dbReference type="NCBI Taxonomy" id="410659"/>
    <lineage>
        <taxon>unclassified sequences</taxon>
        <taxon>metagenomes</taxon>
        <taxon>ecological metagenomes</taxon>
    </lineage>
</organism>
<dbReference type="Pfam" id="PF20101">
    <property type="entry name" value="DUF6491"/>
    <property type="match status" value="1"/>
</dbReference>
<proteinExistence type="predicted"/>
<gene>
    <name evidence="3" type="ORF">B1B_06908</name>
    <name evidence="2" type="ORF">B2A_10766</name>
</gene>
<accession>T1B1H0</accession>
<feature type="region of interest" description="Disordered" evidence="1">
    <location>
        <begin position="136"/>
        <end position="163"/>
    </location>
</feature>
<evidence type="ECO:0000313" key="2">
    <source>
        <dbReference type="EMBL" id="EQD41227.1"/>
    </source>
</evidence>
<dbReference type="EMBL" id="AUZZ01007752">
    <property type="protein sequence ID" value="EQD41227.1"/>
    <property type="molecule type" value="Genomic_DNA"/>
</dbReference>
<dbReference type="EMBL" id="AUZY01004383">
    <property type="protein sequence ID" value="EQD63687.1"/>
    <property type="molecule type" value="Genomic_DNA"/>
</dbReference>
<evidence type="ECO:0000313" key="3">
    <source>
        <dbReference type="EMBL" id="EQD63687.1"/>
    </source>
</evidence>
<dbReference type="AlphaFoldDB" id="T1B1H0"/>
<reference evidence="3" key="1">
    <citation type="submission" date="2013-08" db="EMBL/GenBank/DDBJ databases">
        <authorList>
            <person name="Mendez C."/>
            <person name="Richter M."/>
            <person name="Ferrer M."/>
            <person name="Sanchez J."/>
        </authorList>
    </citation>
    <scope>NUCLEOTIDE SEQUENCE</scope>
</reference>
<evidence type="ECO:0000256" key="1">
    <source>
        <dbReference type="SAM" id="MobiDB-lite"/>
    </source>
</evidence>
<comment type="caution">
    <text evidence="3">The sequence shown here is derived from an EMBL/GenBank/DDBJ whole genome shotgun (WGS) entry which is preliminary data.</text>
</comment>
<dbReference type="InterPro" id="IPR045500">
    <property type="entry name" value="DUF6491"/>
</dbReference>
<reference evidence="3" key="2">
    <citation type="journal article" date="2014" name="ISME J.">
        <title>Microbial stratification in low pH oxic and suboxic macroscopic growths along an acid mine drainage.</title>
        <authorList>
            <person name="Mendez-Garcia C."/>
            <person name="Mesa V."/>
            <person name="Sprenger R.R."/>
            <person name="Richter M."/>
            <person name="Diez M.S."/>
            <person name="Solano J."/>
            <person name="Bargiela R."/>
            <person name="Golyshina O.V."/>
            <person name="Manteca A."/>
            <person name="Ramos J.L."/>
            <person name="Gallego J.R."/>
            <person name="Llorente I."/>
            <person name="Martins Dos Santos V.A."/>
            <person name="Jensen O.N."/>
            <person name="Pelaez A.I."/>
            <person name="Sanchez J."/>
            <person name="Ferrer M."/>
        </authorList>
    </citation>
    <scope>NUCLEOTIDE SEQUENCE</scope>
</reference>
<name>T1B1H0_9ZZZZ</name>
<protein>
    <submittedName>
        <fullName evidence="3">Uncharacterized protein</fullName>
    </submittedName>
</protein>
<sequence length="163" mass="17774">MKETLMRSKIVLSGLMASVLLLFAGTALADTAKVMARNLARFEHYAGKPQGAVTVFQLQGWQPLGADHIAIWTGVNDVYLIKVAKPCINLSWTNSVGINPHMNQLQARFDSIHVRGMPCQIETIQKVDYRALRKSESTRGKVLDPKPMTTATDAQPVPASSGG</sequence>